<organism evidence="3 4">
    <name type="scientific">Rhodoplanes azumiensis</name>
    <dbReference type="NCBI Taxonomy" id="1897628"/>
    <lineage>
        <taxon>Bacteria</taxon>
        <taxon>Pseudomonadati</taxon>
        <taxon>Pseudomonadota</taxon>
        <taxon>Alphaproteobacteria</taxon>
        <taxon>Hyphomicrobiales</taxon>
        <taxon>Nitrobacteraceae</taxon>
        <taxon>Rhodoplanes</taxon>
    </lineage>
</organism>
<gene>
    <name evidence="3" type="ORF">ACFSOX_06285</name>
</gene>
<proteinExistence type="predicted"/>
<feature type="compositionally biased region" description="Polar residues" evidence="1">
    <location>
        <begin position="66"/>
        <end position="76"/>
    </location>
</feature>
<comment type="caution">
    <text evidence="3">The sequence shown here is derived from an EMBL/GenBank/DDBJ whole genome shotgun (WGS) entry which is preliminary data.</text>
</comment>
<dbReference type="RefSeq" id="WP_378476934.1">
    <property type="nucleotide sequence ID" value="NZ_JBHUIW010000004.1"/>
</dbReference>
<accession>A0ABW5AFV4</accession>
<evidence type="ECO:0000256" key="1">
    <source>
        <dbReference type="SAM" id="MobiDB-lite"/>
    </source>
</evidence>
<name>A0ABW5AFV4_9BRAD</name>
<keyword evidence="4" id="KW-1185">Reference proteome</keyword>
<keyword evidence="2" id="KW-0732">Signal</keyword>
<evidence type="ECO:0000313" key="4">
    <source>
        <dbReference type="Proteomes" id="UP001597314"/>
    </source>
</evidence>
<feature type="region of interest" description="Disordered" evidence="1">
    <location>
        <begin position="25"/>
        <end position="76"/>
    </location>
</feature>
<dbReference type="EMBL" id="JBHUIW010000004">
    <property type="protein sequence ID" value="MFD2181754.1"/>
    <property type="molecule type" value="Genomic_DNA"/>
</dbReference>
<feature type="signal peptide" evidence="2">
    <location>
        <begin position="1"/>
        <end position="22"/>
    </location>
</feature>
<sequence>MKPRTLVMSVILSGLIAGPAMAQNVHQYQGGPKSPVPHTMTKPPAAKTVEPKPAPRTYNAHRYQGGPSSSMPHRSQ</sequence>
<reference evidence="4" key="1">
    <citation type="journal article" date="2019" name="Int. J. Syst. Evol. Microbiol.">
        <title>The Global Catalogue of Microorganisms (GCM) 10K type strain sequencing project: providing services to taxonomists for standard genome sequencing and annotation.</title>
        <authorList>
            <consortium name="The Broad Institute Genomics Platform"/>
            <consortium name="The Broad Institute Genome Sequencing Center for Infectious Disease"/>
            <person name="Wu L."/>
            <person name="Ma J."/>
        </authorList>
    </citation>
    <scope>NUCLEOTIDE SEQUENCE [LARGE SCALE GENOMIC DNA]</scope>
    <source>
        <strain evidence="4">CGMCC 1.6774</strain>
    </source>
</reference>
<evidence type="ECO:0000256" key="2">
    <source>
        <dbReference type="SAM" id="SignalP"/>
    </source>
</evidence>
<evidence type="ECO:0000313" key="3">
    <source>
        <dbReference type="EMBL" id="MFD2181754.1"/>
    </source>
</evidence>
<dbReference type="Proteomes" id="UP001597314">
    <property type="component" value="Unassembled WGS sequence"/>
</dbReference>
<feature type="chain" id="PRO_5045615684" evidence="2">
    <location>
        <begin position="23"/>
        <end position="76"/>
    </location>
</feature>
<protein>
    <submittedName>
        <fullName evidence="3">Uncharacterized protein</fullName>
    </submittedName>
</protein>